<comment type="caution">
    <text evidence="7">The sequence shown here is derived from an EMBL/GenBank/DDBJ whole genome shotgun (WGS) entry which is preliminary data.</text>
</comment>
<keyword evidence="8" id="KW-1185">Reference proteome</keyword>
<dbReference type="PROSITE" id="PS51683">
    <property type="entry name" value="SAM_OMT_II"/>
    <property type="match status" value="1"/>
</dbReference>
<dbReference type="AlphaFoldDB" id="A0A839ZAC3"/>
<dbReference type="InterPro" id="IPR001077">
    <property type="entry name" value="COMT_C"/>
</dbReference>
<evidence type="ECO:0000259" key="5">
    <source>
        <dbReference type="Pfam" id="PF00891"/>
    </source>
</evidence>
<keyword evidence="3" id="KW-0949">S-adenosyl-L-methionine</keyword>
<gene>
    <name evidence="7" type="ORF">FHS55_002284</name>
</gene>
<dbReference type="InterPro" id="IPR036390">
    <property type="entry name" value="WH_DNA-bd_sf"/>
</dbReference>
<evidence type="ECO:0000256" key="3">
    <source>
        <dbReference type="ARBA" id="ARBA00022691"/>
    </source>
</evidence>
<evidence type="ECO:0000313" key="8">
    <source>
        <dbReference type="Proteomes" id="UP000533469"/>
    </source>
</evidence>
<evidence type="ECO:0000259" key="6">
    <source>
        <dbReference type="Pfam" id="PF08100"/>
    </source>
</evidence>
<protein>
    <submittedName>
        <fullName evidence="7">Cyclopropane fatty-acyl-phospholipid synthase-like methyltransferase</fullName>
    </submittedName>
</protein>
<dbReference type="SUPFAM" id="SSF53335">
    <property type="entry name" value="S-adenosyl-L-methionine-dependent methyltransferases"/>
    <property type="match status" value="1"/>
</dbReference>
<dbReference type="Gene3D" id="3.40.50.150">
    <property type="entry name" value="Vaccinia Virus protein VP39"/>
    <property type="match status" value="1"/>
</dbReference>
<dbReference type="InterPro" id="IPR016461">
    <property type="entry name" value="COMT-like"/>
</dbReference>
<proteinExistence type="predicted"/>
<evidence type="ECO:0000256" key="1">
    <source>
        <dbReference type="ARBA" id="ARBA00022603"/>
    </source>
</evidence>
<keyword evidence="2 7" id="KW-0808">Transferase</keyword>
<dbReference type="PIRSF" id="PIRSF005739">
    <property type="entry name" value="O-mtase"/>
    <property type="match status" value="1"/>
</dbReference>
<dbReference type="EMBL" id="JACICD010000004">
    <property type="protein sequence ID" value="MBB3771675.1"/>
    <property type="molecule type" value="Genomic_DNA"/>
</dbReference>
<dbReference type="GO" id="GO:0008171">
    <property type="term" value="F:O-methyltransferase activity"/>
    <property type="evidence" value="ECO:0007669"/>
    <property type="project" value="InterPro"/>
</dbReference>
<dbReference type="InterPro" id="IPR012967">
    <property type="entry name" value="COMT_dimerisation"/>
</dbReference>
<accession>A0A839ZAC3</accession>
<organism evidence="7 8">
    <name type="scientific">Ancylobacter tetraedralis</name>
    <dbReference type="NCBI Taxonomy" id="217068"/>
    <lineage>
        <taxon>Bacteria</taxon>
        <taxon>Pseudomonadati</taxon>
        <taxon>Pseudomonadota</taxon>
        <taxon>Alphaproteobacteria</taxon>
        <taxon>Hyphomicrobiales</taxon>
        <taxon>Xanthobacteraceae</taxon>
        <taxon>Ancylobacter</taxon>
    </lineage>
</organism>
<dbReference type="Pfam" id="PF00891">
    <property type="entry name" value="Methyltransf_2"/>
    <property type="match status" value="1"/>
</dbReference>
<keyword evidence="1 7" id="KW-0489">Methyltransferase</keyword>
<evidence type="ECO:0000256" key="2">
    <source>
        <dbReference type="ARBA" id="ARBA00022679"/>
    </source>
</evidence>
<dbReference type="InterPro" id="IPR029063">
    <property type="entry name" value="SAM-dependent_MTases_sf"/>
</dbReference>
<dbReference type="SUPFAM" id="SSF46785">
    <property type="entry name" value="Winged helix' DNA-binding domain"/>
    <property type="match status" value="1"/>
</dbReference>
<dbReference type="Proteomes" id="UP000533469">
    <property type="component" value="Unassembled WGS sequence"/>
</dbReference>
<dbReference type="InterPro" id="IPR036388">
    <property type="entry name" value="WH-like_DNA-bd_sf"/>
</dbReference>
<dbReference type="PANTHER" id="PTHR43712">
    <property type="entry name" value="PUTATIVE (AFU_ORTHOLOGUE AFUA_4G14580)-RELATED"/>
    <property type="match status" value="1"/>
</dbReference>
<dbReference type="GO" id="GO:0032259">
    <property type="term" value="P:methylation"/>
    <property type="evidence" value="ECO:0007669"/>
    <property type="project" value="UniProtKB-KW"/>
</dbReference>
<feature type="domain" description="O-methyltransferase dimerisation" evidence="6">
    <location>
        <begin position="20"/>
        <end position="94"/>
    </location>
</feature>
<dbReference type="PANTHER" id="PTHR43712:SF2">
    <property type="entry name" value="O-METHYLTRANSFERASE CICE"/>
    <property type="match status" value="1"/>
</dbReference>
<dbReference type="Pfam" id="PF08100">
    <property type="entry name" value="Dimerisation"/>
    <property type="match status" value="1"/>
</dbReference>
<dbReference type="Gene3D" id="1.10.10.10">
    <property type="entry name" value="Winged helix-like DNA-binding domain superfamily/Winged helix DNA-binding domain"/>
    <property type="match status" value="1"/>
</dbReference>
<evidence type="ECO:0000256" key="4">
    <source>
        <dbReference type="PIRSR" id="PIRSR005739-1"/>
    </source>
</evidence>
<feature type="domain" description="O-methyltransferase C-terminal" evidence="5">
    <location>
        <begin position="130"/>
        <end position="326"/>
    </location>
</feature>
<feature type="active site" description="Proton acceptor" evidence="4">
    <location>
        <position position="254"/>
    </location>
</feature>
<name>A0A839ZAC3_9HYPH</name>
<dbReference type="RefSeq" id="WP_183189866.1">
    <property type="nucleotide sequence ID" value="NZ_JACICD010000004.1"/>
</dbReference>
<sequence length="345" mass="37867">MGNDSASSAIDPLIAIKLANLSHGIVHTQLLYAAIKLNIPDLLADAPRTVSELAVSTGTAEPRLYRVLRALSALGLVTEIEPRLFELRPLGAALRARESASQRDFALMMGSPWHAGAWAQILSSVDVPTSAFEKVFSEDVFSYLEKFPDERDVFDRAMAFTSSAHAEAIALAIRVDTKATLVDVAGGTGLLLRELLERNPELEGVLFERPEVVEKATSYLSSAGMGERCRVVSGDFFKSVPSGGDIYMLKYIIHDWSDEDAGIILRNCRTAMKDDGKLILLEVVQPDRNPSFSEVWSDIEMMVVLPGGRERTRAEFGDLLATSGFELVDVRRTRSELSVIEALPR</sequence>
<reference evidence="7 8" key="1">
    <citation type="submission" date="2020-08" db="EMBL/GenBank/DDBJ databases">
        <title>Genomic Encyclopedia of Type Strains, Phase IV (KMG-IV): sequencing the most valuable type-strain genomes for metagenomic binning, comparative biology and taxonomic classification.</title>
        <authorList>
            <person name="Goeker M."/>
        </authorList>
    </citation>
    <scope>NUCLEOTIDE SEQUENCE [LARGE SCALE GENOMIC DNA]</scope>
    <source>
        <strain evidence="7 8">DSM 5895</strain>
    </source>
</reference>
<evidence type="ECO:0000313" key="7">
    <source>
        <dbReference type="EMBL" id="MBB3771675.1"/>
    </source>
</evidence>
<dbReference type="GO" id="GO:0046983">
    <property type="term" value="F:protein dimerization activity"/>
    <property type="evidence" value="ECO:0007669"/>
    <property type="project" value="InterPro"/>
</dbReference>